<evidence type="ECO:0000313" key="2">
    <source>
        <dbReference type="Proteomes" id="UP000044071"/>
    </source>
</evidence>
<gene>
    <name evidence="1" type="ORF">BN59_00391</name>
</gene>
<reference evidence="1 2" key="1">
    <citation type="submission" date="2014-06" db="EMBL/GenBank/DDBJ databases">
        <authorList>
            <person name="Urmite Genomes Urmite Genomes"/>
        </authorList>
    </citation>
    <scope>NUCLEOTIDE SEQUENCE [LARGE SCALE GENOMIC DNA]</scope>
</reference>
<sequence length="90" mass="10216">MLVPLELMYLPIKIEMMNKIVGHLGHLGQLGTAVKSRARAVPIFKTAWDKLGHRKPLIYKVSKMSQVSQQIICLGTNTEYFETLYPFPGE</sequence>
<accession>A0A078KP21</accession>
<dbReference type="EMBL" id="CCSB01000001">
    <property type="protein sequence ID" value="CDZ76125.1"/>
    <property type="molecule type" value="Genomic_DNA"/>
</dbReference>
<dbReference type="Proteomes" id="UP000044071">
    <property type="component" value="Unassembled WGS sequence"/>
</dbReference>
<proteinExistence type="predicted"/>
<evidence type="ECO:0000313" key="1">
    <source>
        <dbReference type="EMBL" id="CDZ76125.1"/>
    </source>
</evidence>
<organism evidence="1 2">
    <name type="scientific">Legionella massiliensis</name>
    <dbReference type="NCBI Taxonomy" id="1034943"/>
    <lineage>
        <taxon>Bacteria</taxon>
        <taxon>Pseudomonadati</taxon>
        <taxon>Pseudomonadota</taxon>
        <taxon>Gammaproteobacteria</taxon>
        <taxon>Legionellales</taxon>
        <taxon>Legionellaceae</taxon>
        <taxon>Legionella</taxon>
    </lineage>
</organism>
<dbReference type="AlphaFoldDB" id="A0A078KP21"/>
<protein>
    <submittedName>
        <fullName evidence="1">Uncharacterized protein</fullName>
    </submittedName>
</protein>
<keyword evidence="2" id="KW-1185">Reference proteome</keyword>
<name>A0A078KP21_9GAMM</name>